<dbReference type="GO" id="GO:0005737">
    <property type="term" value="C:cytoplasm"/>
    <property type="evidence" value="ECO:0007669"/>
    <property type="project" value="UniProtKB-SubCell"/>
</dbReference>
<keyword evidence="2" id="KW-0963">Cytoplasm</keyword>
<dbReference type="InterPro" id="IPR009057">
    <property type="entry name" value="Homeodomain-like_sf"/>
</dbReference>
<keyword evidence="5" id="KW-0805">Transcription regulation</keyword>
<name>A0A7G5C4P4_9BACL</name>
<dbReference type="InterPro" id="IPR018060">
    <property type="entry name" value="HTH_AraC"/>
</dbReference>
<dbReference type="SUPFAM" id="SSF46689">
    <property type="entry name" value="Homeodomain-like"/>
    <property type="match status" value="1"/>
</dbReference>
<evidence type="ECO:0000256" key="8">
    <source>
        <dbReference type="PROSITE-ProRule" id="PRU00169"/>
    </source>
</evidence>
<evidence type="ECO:0000313" key="13">
    <source>
        <dbReference type="Proteomes" id="UP000515679"/>
    </source>
</evidence>
<dbReference type="Proteomes" id="UP000515679">
    <property type="component" value="Chromosome"/>
</dbReference>
<evidence type="ECO:0000256" key="2">
    <source>
        <dbReference type="ARBA" id="ARBA00022490"/>
    </source>
</evidence>
<organism evidence="12 13">
    <name type="scientific">Cohnella cholangitidis</name>
    <dbReference type="NCBI Taxonomy" id="2598458"/>
    <lineage>
        <taxon>Bacteria</taxon>
        <taxon>Bacillati</taxon>
        <taxon>Bacillota</taxon>
        <taxon>Bacilli</taxon>
        <taxon>Bacillales</taxon>
        <taxon>Paenibacillaceae</taxon>
        <taxon>Cohnella</taxon>
    </lineage>
</organism>
<dbReference type="AlphaFoldDB" id="A0A7G5C4P4"/>
<keyword evidence="9" id="KW-0175">Coiled coil</keyword>
<dbReference type="GO" id="GO:0000160">
    <property type="term" value="P:phosphorelay signal transduction system"/>
    <property type="evidence" value="ECO:0007669"/>
    <property type="project" value="UniProtKB-KW"/>
</dbReference>
<dbReference type="KEGG" id="cchl:FPL14_25695"/>
<keyword evidence="7" id="KW-0804">Transcription</keyword>
<dbReference type="Pfam" id="PF00072">
    <property type="entry name" value="Response_reg"/>
    <property type="match status" value="1"/>
</dbReference>
<evidence type="ECO:0000256" key="5">
    <source>
        <dbReference type="ARBA" id="ARBA00023015"/>
    </source>
</evidence>
<feature type="domain" description="HTH araC/xylS-type" evidence="10">
    <location>
        <begin position="434"/>
        <end position="533"/>
    </location>
</feature>
<protein>
    <submittedName>
        <fullName evidence="12">Response regulator</fullName>
    </submittedName>
</protein>
<feature type="domain" description="Response regulatory" evidence="11">
    <location>
        <begin position="3"/>
        <end position="120"/>
    </location>
</feature>
<feature type="coiled-coil region" evidence="9">
    <location>
        <begin position="109"/>
        <end position="143"/>
    </location>
</feature>
<dbReference type="PROSITE" id="PS50110">
    <property type="entry name" value="RESPONSE_REGULATORY"/>
    <property type="match status" value="1"/>
</dbReference>
<keyword evidence="13" id="KW-1185">Reference proteome</keyword>
<evidence type="ECO:0000259" key="11">
    <source>
        <dbReference type="PROSITE" id="PS50110"/>
    </source>
</evidence>
<keyword evidence="4" id="KW-0902">Two-component regulatory system</keyword>
<dbReference type="RefSeq" id="WP_182300414.1">
    <property type="nucleotide sequence ID" value="NZ_CP041969.1"/>
</dbReference>
<dbReference type="InterPro" id="IPR041522">
    <property type="entry name" value="CdaR_GGDEF"/>
</dbReference>
<dbReference type="CDD" id="cd17536">
    <property type="entry name" value="REC_YesN-like"/>
    <property type="match status" value="1"/>
</dbReference>
<proteinExistence type="predicted"/>
<dbReference type="SUPFAM" id="SSF52172">
    <property type="entry name" value="CheY-like"/>
    <property type="match status" value="1"/>
</dbReference>
<accession>A0A7G5C4P4</accession>
<dbReference type="PANTHER" id="PTHR42713:SF3">
    <property type="entry name" value="TRANSCRIPTIONAL REGULATORY PROTEIN HPTR"/>
    <property type="match status" value="1"/>
</dbReference>
<evidence type="ECO:0000256" key="1">
    <source>
        <dbReference type="ARBA" id="ARBA00004496"/>
    </source>
</evidence>
<dbReference type="PROSITE" id="PS01124">
    <property type="entry name" value="HTH_ARAC_FAMILY_2"/>
    <property type="match status" value="1"/>
</dbReference>
<gene>
    <name evidence="12" type="ORF">FPL14_25695</name>
</gene>
<dbReference type="InterPro" id="IPR011006">
    <property type="entry name" value="CheY-like_superfamily"/>
</dbReference>
<dbReference type="SMART" id="SM00448">
    <property type="entry name" value="REC"/>
    <property type="match status" value="1"/>
</dbReference>
<dbReference type="Pfam" id="PF12833">
    <property type="entry name" value="HTH_18"/>
    <property type="match status" value="1"/>
</dbReference>
<evidence type="ECO:0000256" key="3">
    <source>
        <dbReference type="ARBA" id="ARBA00022553"/>
    </source>
</evidence>
<evidence type="ECO:0000259" key="10">
    <source>
        <dbReference type="PROSITE" id="PS01124"/>
    </source>
</evidence>
<keyword evidence="6" id="KW-0238">DNA-binding</keyword>
<evidence type="ECO:0000256" key="7">
    <source>
        <dbReference type="ARBA" id="ARBA00023163"/>
    </source>
</evidence>
<dbReference type="Pfam" id="PF17853">
    <property type="entry name" value="GGDEF_2"/>
    <property type="match status" value="1"/>
</dbReference>
<sequence length="539" mass="61875">MYKLLIVDDEALVREAIKEQMSWEQLGFVCIGDCEDGKEALEFIERETPDVVLTDIGMPFMDGLELTSELSIKYPNVKVIILTGYDDFEFAQQALKLQAVDYILKPITATELEEIIRKLAREMDHERRQIQDYEHLKRELTASMPLLKERFLERLVTAPMTEKQIRESSGYFGIEWNGPYLIELAIDVDEFEWSVPSTLSDQELIRFALFNIAQEITEKYTGTAIFRDRENRVLVLLSGPDSDELQEYSLSAADEIRSAATSYLPIKLSIGIGHASMLTDNAPIVHRSALSALDYRYVIGMNEIIRLSDMERRERPELLSVVTWESELVTKLKTGTLQEMDEWLRKLFATFREHVFPIDICYIYLQRILLTMMHTLYEVNGHESHAFGEGVNPVTDINGMTNLDEMEEWMKALCGKAVTVIRSSREDQSAFQIAKAIEFVKERYSDPDLSLKSVCQHVSLSSSYFSSMFKNHNGKSFVEFVTHVRMEKAKELLNLTAMKSYEIAYAVGYSDPHYFSGAFKKHTGDTPTDYRNKMTTGKA</sequence>
<evidence type="ECO:0000256" key="9">
    <source>
        <dbReference type="SAM" id="Coils"/>
    </source>
</evidence>
<evidence type="ECO:0000256" key="6">
    <source>
        <dbReference type="ARBA" id="ARBA00023125"/>
    </source>
</evidence>
<dbReference type="Gene3D" id="1.10.10.60">
    <property type="entry name" value="Homeodomain-like"/>
    <property type="match status" value="2"/>
</dbReference>
<dbReference type="PANTHER" id="PTHR42713">
    <property type="entry name" value="HISTIDINE KINASE-RELATED"/>
    <property type="match status" value="1"/>
</dbReference>
<keyword evidence="3 8" id="KW-0597">Phosphoprotein</keyword>
<comment type="subcellular location">
    <subcellularLocation>
        <location evidence="1">Cytoplasm</location>
    </subcellularLocation>
</comment>
<dbReference type="InterPro" id="IPR001789">
    <property type="entry name" value="Sig_transdc_resp-reg_receiver"/>
</dbReference>
<feature type="modified residue" description="4-aspartylphosphate" evidence="8">
    <location>
        <position position="55"/>
    </location>
</feature>
<dbReference type="GO" id="GO:0003700">
    <property type="term" value="F:DNA-binding transcription factor activity"/>
    <property type="evidence" value="ECO:0007669"/>
    <property type="project" value="InterPro"/>
</dbReference>
<dbReference type="EMBL" id="CP041969">
    <property type="protein sequence ID" value="QMV44178.1"/>
    <property type="molecule type" value="Genomic_DNA"/>
</dbReference>
<evidence type="ECO:0000256" key="4">
    <source>
        <dbReference type="ARBA" id="ARBA00023012"/>
    </source>
</evidence>
<dbReference type="GO" id="GO:0043565">
    <property type="term" value="F:sequence-specific DNA binding"/>
    <property type="evidence" value="ECO:0007669"/>
    <property type="project" value="InterPro"/>
</dbReference>
<evidence type="ECO:0000313" key="12">
    <source>
        <dbReference type="EMBL" id="QMV44178.1"/>
    </source>
</evidence>
<dbReference type="InterPro" id="IPR051552">
    <property type="entry name" value="HptR"/>
</dbReference>
<dbReference type="SMART" id="SM00342">
    <property type="entry name" value="HTH_ARAC"/>
    <property type="match status" value="1"/>
</dbReference>
<dbReference type="Gene3D" id="3.40.50.2300">
    <property type="match status" value="1"/>
</dbReference>
<reference evidence="12 13" key="1">
    <citation type="submission" date="2019-07" db="EMBL/GenBank/DDBJ databases">
        <authorList>
            <person name="Kim J.K."/>
            <person name="Cheong H.-M."/>
            <person name="Choi Y."/>
            <person name="Hwang K.J."/>
            <person name="Lee S."/>
            <person name="Choi C."/>
        </authorList>
    </citation>
    <scope>NUCLEOTIDE SEQUENCE [LARGE SCALE GENOMIC DNA]</scope>
    <source>
        <strain evidence="12 13">KS 22</strain>
    </source>
</reference>